<gene>
    <name evidence="2" type="ORF">HNP98_001424</name>
</gene>
<dbReference type="RefSeq" id="WP_173809353.1">
    <property type="nucleotide sequence ID" value="NZ_JABSNP010000005.1"/>
</dbReference>
<reference evidence="2 3" key="1">
    <citation type="submission" date="2020-05" db="EMBL/GenBank/DDBJ databases">
        <title>Genomic Encyclopedia of Type Strains, Phase IV (KMG-V): Genome sequencing to study the core and pangenomes of soil and plant-associated prokaryotes.</title>
        <authorList>
            <person name="Whitman W."/>
        </authorList>
    </citation>
    <scope>NUCLEOTIDE SEQUENCE [LARGE SCALE GENOMIC DNA]</scope>
    <source>
        <strain evidence="2 3">9A</strain>
    </source>
</reference>
<comment type="caution">
    <text evidence="2">The sequence shown here is derived from an EMBL/GenBank/DDBJ whole genome shotgun (WGS) entry which is preliminary data.</text>
</comment>
<keyword evidence="3" id="KW-1185">Reference proteome</keyword>
<evidence type="ECO:0000313" key="3">
    <source>
        <dbReference type="Proteomes" id="UP000779507"/>
    </source>
</evidence>
<dbReference type="Gene3D" id="3.90.1200.10">
    <property type="match status" value="1"/>
</dbReference>
<protein>
    <recommendedName>
        <fullName evidence="1">Aminoglycoside phosphotransferase domain-containing protein</fullName>
    </recommendedName>
</protein>
<sequence length="411" mass="45350">MPRPDYFCPAFLEAIMQRHAPQRRIRVEAVVPFPLDSSASILTALTAGRSDKPVGLFGLAVTLHADGQRQTRRLVMKIKPAGSEISAMLAGLARACGGDVAAVYPQFQALTGFEHTHWRELHAYRQAGAGILPEVWATHADEAHQTYLVLLECLDDVELLNSVMAPGQWTDGHIRTALFQLAGWHAQHLVGPQDQPPAHGADVPSGAFMARLAPLWAALLANAAARFPGLYPPARAARLHAAIAEIPAYWATLAAMPKTLVHNDLNPRNTCFKRRADGRLQFCAYDWELATYHVPQYDVVELLCFVLDADRYHLRAAYLEYYRQCLHARTGRFADRAAFRTGFDLAALDFGLHRLGLYLMAHSVSEYPYLPRVVNSYFDTLEHAGEAPATAVEQVLEIGGALRGKSSLVLA</sequence>
<dbReference type="InterPro" id="IPR002575">
    <property type="entry name" value="Aminoglycoside_PTrfase"/>
</dbReference>
<dbReference type="EMBL" id="JABSNP010000005">
    <property type="protein sequence ID" value="NRT18603.1"/>
    <property type="molecule type" value="Genomic_DNA"/>
</dbReference>
<name>A0ABX2FP18_9BACT</name>
<dbReference type="Proteomes" id="UP000779507">
    <property type="component" value="Unassembled WGS sequence"/>
</dbReference>
<evidence type="ECO:0000259" key="1">
    <source>
        <dbReference type="Pfam" id="PF01636"/>
    </source>
</evidence>
<accession>A0ABX2FP18</accession>
<evidence type="ECO:0000313" key="2">
    <source>
        <dbReference type="EMBL" id="NRT18603.1"/>
    </source>
</evidence>
<dbReference type="SUPFAM" id="SSF56112">
    <property type="entry name" value="Protein kinase-like (PK-like)"/>
    <property type="match status" value="1"/>
</dbReference>
<organism evidence="2 3">
    <name type="scientific">Hymenobacter caeli</name>
    <dbReference type="NCBI Taxonomy" id="2735894"/>
    <lineage>
        <taxon>Bacteria</taxon>
        <taxon>Pseudomonadati</taxon>
        <taxon>Bacteroidota</taxon>
        <taxon>Cytophagia</taxon>
        <taxon>Cytophagales</taxon>
        <taxon>Hymenobacteraceae</taxon>
        <taxon>Hymenobacter</taxon>
    </lineage>
</organism>
<feature type="domain" description="Aminoglycoside phosphotransferase" evidence="1">
    <location>
        <begin position="121"/>
        <end position="324"/>
    </location>
</feature>
<dbReference type="Pfam" id="PF01636">
    <property type="entry name" value="APH"/>
    <property type="match status" value="1"/>
</dbReference>
<proteinExistence type="predicted"/>
<dbReference type="InterPro" id="IPR011009">
    <property type="entry name" value="Kinase-like_dom_sf"/>
</dbReference>